<dbReference type="GO" id="GO:0005737">
    <property type="term" value="C:cytoplasm"/>
    <property type="evidence" value="ECO:0007669"/>
    <property type="project" value="TreeGrafter"/>
</dbReference>
<dbReference type="PRINTS" id="PR01958">
    <property type="entry name" value="S17BPHPHTASE"/>
</dbReference>
<dbReference type="InterPro" id="IPR023079">
    <property type="entry name" value="SBPase"/>
</dbReference>
<keyword evidence="7" id="KW-0119">Carbohydrate metabolism</keyword>
<evidence type="ECO:0000259" key="8">
    <source>
        <dbReference type="Pfam" id="PF00316"/>
    </source>
</evidence>
<keyword evidence="5" id="KW-0378">Hydrolase</keyword>
<dbReference type="GO" id="GO:0046872">
    <property type="term" value="F:metal ion binding"/>
    <property type="evidence" value="ECO:0007669"/>
    <property type="project" value="UniProtKB-KW"/>
</dbReference>
<dbReference type="GO" id="GO:0006002">
    <property type="term" value="P:fructose 6-phosphate metabolic process"/>
    <property type="evidence" value="ECO:0007669"/>
    <property type="project" value="TreeGrafter"/>
</dbReference>
<dbReference type="Pfam" id="PF00316">
    <property type="entry name" value="FBPase"/>
    <property type="match status" value="1"/>
</dbReference>
<dbReference type="PIRSF" id="PIRSF000904">
    <property type="entry name" value="FBPtase_SBPase"/>
    <property type="match status" value="1"/>
</dbReference>
<proteinExistence type="inferred from homology"/>
<dbReference type="SUPFAM" id="SSF56655">
    <property type="entry name" value="Carbohydrate phosphatase"/>
    <property type="match status" value="1"/>
</dbReference>
<evidence type="ECO:0000256" key="4">
    <source>
        <dbReference type="ARBA" id="ARBA00022723"/>
    </source>
</evidence>
<dbReference type="GO" id="GO:0042132">
    <property type="term" value="F:fructose 1,6-bisphosphate 1-phosphatase activity"/>
    <property type="evidence" value="ECO:0007669"/>
    <property type="project" value="TreeGrafter"/>
</dbReference>
<evidence type="ECO:0000259" key="9">
    <source>
        <dbReference type="Pfam" id="PF18913"/>
    </source>
</evidence>
<dbReference type="GO" id="GO:0005986">
    <property type="term" value="P:sucrose biosynthetic process"/>
    <property type="evidence" value="ECO:0007669"/>
    <property type="project" value="TreeGrafter"/>
</dbReference>
<evidence type="ECO:0000313" key="10">
    <source>
        <dbReference type="EMBL" id="KAF2201107.1"/>
    </source>
</evidence>
<comment type="pathway">
    <text evidence="2">Carbohydrate biosynthesis; Calvin cycle.</text>
</comment>
<dbReference type="PANTHER" id="PTHR11556:SF35">
    <property type="entry name" value="SEDOHEPTULOSE-1,7-BISPHOSPHATASE, CHLOROPLASTIC"/>
    <property type="match status" value="1"/>
</dbReference>
<evidence type="ECO:0000256" key="2">
    <source>
        <dbReference type="ARBA" id="ARBA00005215"/>
    </source>
</evidence>
<dbReference type="InterPro" id="IPR033391">
    <property type="entry name" value="FBPase_N"/>
</dbReference>
<evidence type="ECO:0000256" key="5">
    <source>
        <dbReference type="ARBA" id="ARBA00022801"/>
    </source>
</evidence>
<keyword evidence="4" id="KW-0479">Metal-binding</keyword>
<dbReference type="InterPro" id="IPR044015">
    <property type="entry name" value="FBPase_C_dom"/>
</dbReference>
<feature type="domain" description="Fructose-1-6-bisphosphatase class 1 C-terminal" evidence="9">
    <location>
        <begin position="207"/>
        <end position="319"/>
    </location>
</feature>
<accession>A0A9P4JKN1</accession>
<comment type="caution">
    <text evidence="10">The sequence shown here is derived from an EMBL/GenBank/DDBJ whole genome shotgun (WGS) entry which is preliminary data.</text>
</comment>
<dbReference type="InterPro" id="IPR020548">
    <property type="entry name" value="Fructose_bisphosphatase_AS"/>
</dbReference>
<dbReference type="GO" id="GO:0030388">
    <property type="term" value="P:fructose 1,6-bisphosphate metabolic process"/>
    <property type="evidence" value="ECO:0007669"/>
    <property type="project" value="TreeGrafter"/>
</dbReference>
<comment type="cofactor">
    <cofactor evidence="1">
        <name>Mg(2+)</name>
        <dbReference type="ChEBI" id="CHEBI:18420"/>
    </cofactor>
</comment>
<keyword evidence="6" id="KW-0460">Magnesium</keyword>
<dbReference type="PANTHER" id="PTHR11556">
    <property type="entry name" value="FRUCTOSE-1,6-BISPHOSPHATASE-RELATED"/>
    <property type="match status" value="1"/>
</dbReference>
<dbReference type="InterPro" id="IPR000146">
    <property type="entry name" value="FBPase_class-1"/>
</dbReference>
<organism evidence="10 11">
    <name type="scientific">Delitschia confertaspora ATCC 74209</name>
    <dbReference type="NCBI Taxonomy" id="1513339"/>
    <lineage>
        <taxon>Eukaryota</taxon>
        <taxon>Fungi</taxon>
        <taxon>Dikarya</taxon>
        <taxon>Ascomycota</taxon>
        <taxon>Pezizomycotina</taxon>
        <taxon>Dothideomycetes</taxon>
        <taxon>Pleosporomycetidae</taxon>
        <taxon>Pleosporales</taxon>
        <taxon>Delitschiaceae</taxon>
        <taxon>Delitschia</taxon>
    </lineage>
</organism>
<evidence type="ECO:0000256" key="3">
    <source>
        <dbReference type="ARBA" id="ARBA00010941"/>
    </source>
</evidence>
<evidence type="ECO:0000256" key="6">
    <source>
        <dbReference type="ARBA" id="ARBA00022842"/>
    </source>
</evidence>
<feature type="domain" description="Fructose-1-6-bisphosphatase class I N-terminal" evidence="8">
    <location>
        <begin position="27"/>
        <end position="170"/>
    </location>
</feature>
<name>A0A9P4JKN1_9PLEO</name>
<gene>
    <name evidence="10" type="ORF">GQ43DRAFT_47039</name>
</gene>
<evidence type="ECO:0000313" key="11">
    <source>
        <dbReference type="Proteomes" id="UP000799536"/>
    </source>
</evidence>
<sequence length="334" mass="35959">MQDIASYLEGVIKADNRTELCKSVIPGLIGAINSISNVLQNSHEVSLVGTANAFGDDQLNVDVEAESVIRSAITKCPAIITASSEEDPVERTVAHVNQEGSNDNYSSKEKYTVAFDPLDGSSIIAPNWAVGTIIGIWEGDTALNQMPSSSQIASILGVYGPRTTVIVAVRIPGQTPILFEAGLEADKPKDFHVIRPEIKFSDPPYPTRYFAPANLRYAAESEAYMNLINHYIKEKYTLRYAGGLVPDVVHMLVKGHGVFVSPVGAGKAKLRRLYELCPIALIMECAMGVATDPVTGTQILSKPVADCDERGGLICGNLEEGKFAIKELAPLSKP</sequence>
<dbReference type="Gene3D" id="3.40.190.80">
    <property type="match status" value="1"/>
</dbReference>
<dbReference type="EMBL" id="ML993990">
    <property type="protein sequence ID" value="KAF2201107.1"/>
    <property type="molecule type" value="Genomic_DNA"/>
</dbReference>
<dbReference type="Gene3D" id="3.30.540.10">
    <property type="entry name" value="Fructose-1,6-Bisphosphatase, subunit A, domain 1"/>
    <property type="match status" value="1"/>
</dbReference>
<dbReference type="AlphaFoldDB" id="A0A9P4JKN1"/>
<comment type="similarity">
    <text evidence="3">Belongs to the FBPase class 1 family.</text>
</comment>
<reference evidence="10" key="1">
    <citation type="journal article" date="2020" name="Stud. Mycol.">
        <title>101 Dothideomycetes genomes: a test case for predicting lifestyles and emergence of pathogens.</title>
        <authorList>
            <person name="Haridas S."/>
            <person name="Albert R."/>
            <person name="Binder M."/>
            <person name="Bloem J."/>
            <person name="Labutti K."/>
            <person name="Salamov A."/>
            <person name="Andreopoulos B."/>
            <person name="Baker S."/>
            <person name="Barry K."/>
            <person name="Bills G."/>
            <person name="Bluhm B."/>
            <person name="Cannon C."/>
            <person name="Castanera R."/>
            <person name="Culley D."/>
            <person name="Daum C."/>
            <person name="Ezra D."/>
            <person name="Gonzalez J."/>
            <person name="Henrissat B."/>
            <person name="Kuo A."/>
            <person name="Liang C."/>
            <person name="Lipzen A."/>
            <person name="Lutzoni F."/>
            <person name="Magnuson J."/>
            <person name="Mondo S."/>
            <person name="Nolan M."/>
            <person name="Ohm R."/>
            <person name="Pangilinan J."/>
            <person name="Park H.-J."/>
            <person name="Ramirez L."/>
            <person name="Alfaro M."/>
            <person name="Sun H."/>
            <person name="Tritt A."/>
            <person name="Yoshinaga Y."/>
            <person name="Zwiers L.-H."/>
            <person name="Turgeon B."/>
            <person name="Goodwin S."/>
            <person name="Spatafora J."/>
            <person name="Crous P."/>
            <person name="Grigoriev I."/>
        </authorList>
    </citation>
    <scope>NUCLEOTIDE SEQUENCE</scope>
    <source>
        <strain evidence="10">ATCC 74209</strain>
    </source>
</reference>
<evidence type="ECO:0000256" key="7">
    <source>
        <dbReference type="ARBA" id="ARBA00023277"/>
    </source>
</evidence>
<evidence type="ECO:0000256" key="1">
    <source>
        <dbReference type="ARBA" id="ARBA00001946"/>
    </source>
</evidence>
<protein>
    <submittedName>
        <fullName evidence="10">Sedoheptulose-1,7-bisphosphatase</fullName>
    </submittedName>
</protein>
<dbReference type="GO" id="GO:0006094">
    <property type="term" value="P:gluconeogenesis"/>
    <property type="evidence" value="ECO:0007669"/>
    <property type="project" value="TreeGrafter"/>
</dbReference>
<dbReference type="Proteomes" id="UP000799536">
    <property type="component" value="Unassembled WGS sequence"/>
</dbReference>
<dbReference type="GO" id="GO:0006000">
    <property type="term" value="P:fructose metabolic process"/>
    <property type="evidence" value="ECO:0007669"/>
    <property type="project" value="TreeGrafter"/>
</dbReference>
<dbReference type="PROSITE" id="PS00124">
    <property type="entry name" value="FBPASE"/>
    <property type="match status" value="1"/>
</dbReference>
<dbReference type="OrthoDB" id="3886144at2759"/>
<dbReference type="Pfam" id="PF18913">
    <property type="entry name" value="FBPase_C"/>
    <property type="match status" value="1"/>
</dbReference>
<keyword evidence="11" id="KW-1185">Reference proteome</keyword>